<dbReference type="PANTHER" id="PTHR36111">
    <property type="entry name" value="INNER MEMBRANE PROTEIN-RELATED"/>
    <property type="match status" value="1"/>
</dbReference>
<feature type="transmembrane region" description="Helical" evidence="1">
    <location>
        <begin position="146"/>
        <end position="163"/>
    </location>
</feature>
<feature type="transmembrane region" description="Helical" evidence="1">
    <location>
        <begin position="105"/>
        <end position="126"/>
    </location>
</feature>
<feature type="transmembrane region" description="Helical" evidence="1">
    <location>
        <begin position="30"/>
        <end position="50"/>
    </location>
</feature>
<dbReference type="InterPro" id="IPR007563">
    <property type="entry name" value="DUF554"/>
</dbReference>
<dbReference type="RefSeq" id="WP_217148580.1">
    <property type="nucleotide sequence ID" value="NZ_JAFMOY010000117.1"/>
</dbReference>
<keyword evidence="1" id="KW-0472">Membrane</keyword>
<dbReference type="EMBL" id="JAFMOY010000117">
    <property type="protein sequence ID" value="MBU9844760.1"/>
    <property type="molecule type" value="Genomic_DNA"/>
</dbReference>
<feature type="transmembrane region" description="Helical" evidence="1">
    <location>
        <begin position="216"/>
        <end position="234"/>
    </location>
</feature>
<feature type="transmembrane region" description="Helical" evidence="1">
    <location>
        <begin position="191"/>
        <end position="209"/>
    </location>
</feature>
<evidence type="ECO:0000256" key="1">
    <source>
        <dbReference type="SAM" id="Phobius"/>
    </source>
</evidence>
<evidence type="ECO:0000313" key="3">
    <source>
        <dbReference type="Proteomes" id="UP000739284"/>
    </source>
</evidence>
<keyword evidence="1" id="KW-0812">Transmembrane</keyword>
<gene>
    <name evidence="2" type="ORF">J1784_07030</name>
</gene>
<feature type="transmembrane region" description="Helical" evidence="1">
    <location>
        <begin position="6"/>
        <end position="23"/>
    </location>
</feature>
<keyword evidence="1" id="KW-1133">Transmembrane helix</keyword>
<dbReference type="Proteomes" id="UP000739284">
    <property type="component" value="Unassembled WGS sequence"/>
</dbReference>
<comment type="caution">
    <text evidence="2">The sequence shown here is derived from an EMBL/GenBank/DDBJ whole genome shotgun (WGS) entry which is preliminary data.</text>
</comment>
<keyword evidence="3" id="KW-1185">Reference proteome</keyword>
<evidence type="ECO:0000313" key="2">
    <source>
        <dbReference type="EMBL" id="MBU9844760.1"/>
    </source>
</evidence>
<feature type="transmembrane region" description="Helical" evidence="1">
    <location>
        <begin position="56"/>
        <end position="75"/>
    </location>
</feature>
<proteinExistence type="predicted"/>
<reference evidence="2 3" key="1">
    <citation type="submission" date="2021-03" db="EMBL/GenBank/DDBJ databases">
        <title>Five novel Rahnella species.</title>
        <authorList>
            <person name="Brady C."/>
            <person name="Asselin J."/>
            <person name="Beer S."/>
            <person name="Bruberg M.B."/>
            <person name="Crampton B."/>
            <person name="Venter S."/>
            <person name="Arnold D."/>
            <person name="Denman S."/>
        </authorList>
    </citation>
    <scope>NUCLEOTIDE SEQUENCE [LARGE SCALE GENOMIC DNA]</scope>
    <source>
        <strain evidence="2 3">FRB 231</strain>
    </source>
</reference>
<accession>A0ABS6LD15</accession>
<organism evidence="2 3">
    <name type="scientific">Rahnella ecdela</name>
    <dbReference type="NCBI Taxonomy" id="2816250"/>
    <lineage>
        <taxon>Bacteria</taxon>
        <taxon>Pseudomonadati</taxon>
        <taxon>Pseudomonadota</taxon>
        <taxon>Gammaproteobacteria</taxon>
        <taxon>Enterobacterales</taxon>
        <taxon>Yersiniaceae</taxon>
        <taxon>Rahnella</taxon>
    </lineage>
</organism>
<name>A0ABS6LD15_9GAMM</name>
<sequence length="237" mass="24696">MIIGPFINGSAVLIGGGVGAVLGTRLPERLRVSMPLMFGVASMCMGVILVMKVSHMPVMVLSIILGALIGELIYLEKGIAILGGKARGIASVFSKSSAGESDEKFLQSYVAIIVLFCASGTGIFGSMHEGMTGDASVLIAKSFLDLFTAGIFATTLGVAVSLICVPQLIIQLVLAYGAIFILPFTSPEMQADFSAVGGVLMVATGFRICGIKVFPVANMLPALVLAMPISHFWSSVF</sequence>
<dbReference type="Pfam" id="PF04474">
    <property type="entry name" value="DUF554"/>
    <property type="match status" value="1"/>
</dbReference>
<dbReference type="PANTHER" id="PTHR36111:SF2">
    <property type="entry name" value="INNER MEMBRANE PROTEIN"/>
    <property type="match status" value="1"/>
</dbReference>
<protein>
    <submittedName>
        <fullName evidence="2">DUF554 domain-containing protein</fullName>
    </submittedName>
</protein>